<comment type="pathway">
    <text evidence="2 12">Glycan metabolism; pectin degradation; 2-dehydro-3-deoxy-D-gluconate from pectin: step 1/5.</text>
</comment>
<comment type="catalytic activity">
    <reaction evidence="10 12">
        <text>[(1-&gt;4)-alpha-D-galacturonosyl methyl ester](n) + n H2O = [(1-&gt;4)-alpha-D-galacturonosyl](n) + n methanol + n H(+)</text>
        <dbReference type="Rhea" id="RHEA:22380"/>
        <dbReference type="Rhea" id="RHEA-COMP:14570"/>
        <dbReference type="Rhea" id="RHEA-COMP:14573"/>
        <dbReference type="ChEBI" id="CHEBI:15377"/>
        <dbReference type="ChEBI" id="CHEBI:15378"/>
        <dbReference type="ChEBI" id="CHEBI:17790"/>
        <dbReference type="ChEBI" id="CHEBI:140522"/>
        <dbReference type="ChEBI" id="CHEBI:140523"/>
        <dbReference type="EC" id="3.1.1.11"/>
    </reaction>
</comment>
<feature type="active site" evidence="11">
    <location>
        <position position="387"/>
    </location>
</feature>
<comment type="similarity">
    <text evidence="4">In the C-terminal section; belongs to the pectinesterase family.</text>
</comment>
<feature type="domain" description="Pectinesterase inhibitor" evidence="13">
    <location>
        <begin position="25"/>
        <end position="184"/>
    </location>
</feature>
<dbReference type="SMART" id="SM00856">
    <property type="entry name" value="PMEI"/>
    <property type="match status" value="1"/>
</dbReference>
<dbReference type="EMBL" id="JABTTQ020000323">
    <property type="protein sequence ID" value="KAK6140479.1"/>
    <property type="molecule type" value="Genomic_DNA"/>
</dbReference>
<feature type="chain" id="PRO_5045003511" description="Pectinesterase" evidence="12">
    <location>
        <begin position="26"/>
        <end position="552"/>
    </location>
</feature>
<dbReference type="CDD" id="cd15798">
    <property type="entry name" value="PMEI-like_3"/>
    <property type="match status" value="1"/>
</dbReference>
<name>A0ABR0W350_REHGL</name>
<evidence type="ECO:0000256" key="8">
    <source>
        <dbReference type="ARBA" id="ARBA00023085"/>
    </source>
</evidence>
<evidence type="ECO:0000256" key="1">
    <source>
        <dbReference type="ARBA" id="ARBA00004613"/>
    </source>
</evidence>
<dbReference type="InterPro" id="IPR033131">
    <property type="entry name" value="Pectinesterase_Asp_AS"/>
</dbReference>
<dbReference type="SUPFAM" id="SSF101148">
    <property type="entry name" value="Plant invertase/pectin methylesterase inhibitor"/>
    <property type="match status" value="1"/>
</dbReference>
<feature type="signal peptide" evidence="12">
    <location>
        <begin position="1"/>
        <end position="25"/>
    </location>
</feature>
<keyword evidence="9" id="KW-0961">Cell wall biogenesis/degradation</keyword>
<protein>
    <recommendedName>
        <fullName evidence="5 12">Pectinesterase</fullName>
        <ecNumber evidence="5 12">3.1.1.11</ecNumber>
    </recommendedName>
</protein>
<evidence type="ECO:0000256" key="7">
    <source>
        <dbReference type="ARBA" id="ARBA00022801"/>
    </source>
</evidence>
<dbReference type="PROSITE" id="PS00503">
    <property type="entry name" value="PECTINESTERASE_2"/>
    <property type="match status" value="1"/>
</dbReference>
<dbReference type="InterPro" id="IPR011050">
    <property type="entry name" value="Pectin_lyase_fold/virulence"/>
</dbReference>
<keyword evidence="7 12" id="KW-0378">Hydrolase</keyword>
<dbReference type="PANTHER" id="PTHR31707">
    <property type="entry name" value="PECTINESTERASE"/>
    <property type="match status" value="1"/>
</dbReference>
<evidence type="ECO:0000256" key="2">
    <source>
        <dbReference type="ARBA" id="ARBA00005184"/>
    </source>
</evidence>
<comment type="similarity">
    <text evidence="3">In the N-terminal section; belongs to the PMEI family.</text>
</comment>
<accession>A0ABR0W350</accession>
<evidence type="ECO:0000256" key="12">
    <source>
        <dbReference type="RuleBase" id="RU000589"/>
    </source>
</evidence>
<dbReference type="Pfam" id="PF04043">
    <property type="entry name" value="PMEI"/>
    <property type="match status" value="1"/>
</dbReference>
<dbReference type="InterPro" id="IPR000070">
    <property type="entry name" value="Pectinesterase_cat"/>
</dbReference>
<dbReference type="InterPro" id="IPR012334">
    <property type="entry name" value="Pectin_lyas_fold"/>
</dbReference>
<dbReference type="Gene3D" id="1.20.140.40">
    <property type="entry name" value="Invertase/pectin methylesterase inhibitor family protein"/>
    <property type="match status" value="1"/>
</dbReference>
<dbReference type="NCBIfam" id="TIGR01614">
    <property type="entry name" value="PME_inhib"/>
    <property type="match status" value="1"/>
</dbReference>
<dbReference type="Gene3D" id="2.160.20.10">
    <property type="entry name" value="Single-stranded right-handed beta-helix, Pectin lyase-like"/>
    <property type="match status" value="1"/>
</dbReference>
<keyword evidence="6" id="KW-0964">Secreted</keyword>
<dbReference type="EC" id="3.1.1.11" evidence="5 12"/>
<evidence type="ECO:0000256" key="11">
    <source>
        <dbReference type="PROSITE-ProRule" id="PRU10040"/>
    </source>
</evidence>
<keyword evidence="8 12" id="KW-0063">Aspartyl esterase</keyword>
<evidence type="ECO:0000256" key="9">
    <source>
        <dbReference type="ARBA" id="ARBA00023316"/>
    </source>
</evidence>
<dbReference type="SUPFAM" id="SSF51126">
    <property type="entry name" value="Pectin lyase-like"/>
    <property type="match status" value="1"/>
</dbReference>
<comment type="caution">
    <text evidence="14">The sequence shown here is derived from an EMBL/GenBank/DDBJ whole genome shotgun (WGS) entry which is preliminary data.</text>
</comment>
<dbReference type="Proteomes" id="UP001318860">
    <property type="component" value="Unassembled WGS sequence"/>
</dbReference>
<comment type="subcellular location">
    <subcellularLocation>
        <location evidence="1">Secreted</location>
    </subcellularLocation>
</comment>
<dbReference type="InterPro" id="IPR006501">
    <property type="entry name" value="Pectinesterase_inhib_dom"/>
</dbReference>
<keyword evidence="12" id="KW-0732">Signal</keyword>
<evidence type="ECO:0000256" key="3">
    <source>
        <dbReference type="ARBA" id="ARBA00006027"/>
    </source>
</evidence>
<evidence type="ECO:0000256" key="10">
    <source>
        <dbReference type="ARBA" id="ARBA00047928"/>
    </source>
</evidence>
<evidence type="ECO:0000256" key="6">
    <source>
        <dbReference type="ARBA" id="ARBA00022525"/>
    </source>
</evidence>
<evidence type="ECO:0000313" key="14">
    <source>
        <dbReference type="EMBL" id="KAK6140479.1"/>
    </source>
</evidence>
<gene>
    <name evidence="14" type="ORF">DH2020_025760</name>
</gene>
<sequence>MGNPFCRGLLLLLLLTLSLSPPFSAEPPPSTTACKSTLYPKLCLSILSAFRHSPSNNSDTYGKFSIKQCIKRARRLSDLIRHFLTKNTKQKSLMSFAEIGALDDCQQLQELNVEYLELISGELKSASEDMSDAVVGRVRSLLSAVVTNQQTCYDGLADAGSGMVAALAEPLGDAAAVYSVSLGLVAHALGRGRRRGGGVSGRRGVMELDWARFPTSVFTEVLHMSNKSLRAGHRRLEELSDGGIHVNDTVTVSPYGGANFSTINDAIAFAPNNSVVDDGYFIIYAKQGYYEEYVVVPRHKKNIMLIGDGINATVITGNRIVYGERFVAIDITFQNTAGPQKHQAVAIRNNADLSTFYHCSFEGYQDTLYVHSLRQFYRECDIYGTVDFIFGNAAAIFQNCNLFARKPMPNQKIAFTAQGRTDPNQNTGISIHNCTIQAAPDLAMDLNSNLSTNYLGRPWKEYSRTVYMQSYIGSFISPVGWLEWNGTNGLDTLYYGEYENYGPGANTSMRVQWPGYTIMNASQALNFTVYNFTMGDTWLPYTSIPFSAGLMQ</sequence>
<evidence type="ECO:0000256" key="4">
    <source>
        <dbReference type="ARBA" id="ARBA00007786"/>
    </source>
</evidence>
<evidence type="ECO:0000313" key="15">
    <source>
        <dbReference type="Proteomes" id="UP001318860"/>
    </source>
</evidence>
<evidence type="ECO:0000256" key="5">
    <source>
        <dbReference type="ARBA" id="ARBA00013229"/>
    </source>
</evidence>
<proteinExistence type="inferred from homology"/>
<evidence type="ECO:0000259" key="13">
    <source>
        <dbReference type="SMART" id="SM00856"/>
    </source>
</evidence>
<dbReference type="InterPro" id="IPR035513">
    <property type="entry name" value="Invertase/methylesterase_inhib"/>
</dbReference>
<organism evidence="14 15">
    <name type="scientific">Rehmannia glutinosa</name>
    <name type="common">Chinese foxglove</name>
    <dbReference type="NCBI Taxonomy" id="99300"/>
    <lineage>
        <taxon>Eukaryota</taxon>
        <taxon>Viridiplantae</taxon>
        <taxon>Streptophyta</taxon>
        <taxon>Embryophyta</taxon>
        <taxon>Tracheophyta</taxon>
        <taxon>Spermatophyta</taxon>
        <taxon>Magnoliopsida</taxon>
        <taxon>eudicotyledons</taxon>
        <taxon>Gunneridae</taxon>
        <taxon>Pentapetalae</taxon>
        <taxon>asterids</taxon>
        <taxon>lamiids</taxon>
        <taxon>Lamiales</taxon>
        <taxon>Orobanchaceae</taxon>
        <taxon>Rehmannieae</taxon>
        <taxon>Rehmannia</taxon>
    </lineage>
</organism>
<keyword evidence="15" id="KW-1185">Reference proteome</keyword>
<reference evidence="14 15" key="1">
    <citation type="journal article" date="2021" name="Comput. Struct. Biotechnol. J.">
        <title>De novo genome assembly of the potent medicinal plant Rehmannia glutinosa using nanopore technology.</title>
        <authorList>
            <person name="Ma L."/>
            <person name="Dong C."/>
            <person name="Song C."/>
            <person name="Wang X."/>
            <person name="Zheng X."/>
            <person name="Niu Y."/>
            <person name="Chen S."/>
            <person name="Feng W."/>
        </authorList>
    </citation>
    <scope>NUCLEOTIDE SEQUENCE [LARGE SCALE GENOMIC DNA]</scope>
    <source>
        <strain evidence="14">DH-2019</strain>
    </source>
</reference>
<dbReference type="Pfam" id="PF01095">
    <property type="entry name" value="Pectinesterase"/>
    <property type="match status" value="1"/>
</dbReference>